<feature type="transmembrane region" description="Helical" evidence="5">
    <location>
        <begin position="212"/>
        <end position="229"/>
    </location>
</feature>
<protein>
    <submittedName>
        <fullName evidence="7">Sulfate permease (MFS superfamily)</fullName>
    </submittedName>
</protein>
<dbReference type="Proteomes" id="UP000593737">
    <property type="component" value="Chromosome"/>
</dbReference>
<evidence type="ECO:0000259" key="6">
    <source>
        <dbReference type="Pfam" id="PF00916"/>
    </source>
</evidence>
<feature type="transmembrane region" description="Helical" evidence="5">
    <location>
        <begin position="127"/>
        <end position="149"/>
    </location>
</feature>
<evidence type="ECO:0000256" key="1">
    <source>
        <dbReference type="ARBA" id="ARBA00004141"/>
    </source>
</evidence>
<feature type="transmembrane region" description="Helical" evidence="5">
    <location>
        <begin position="26"/>
        <end position="46"/>
    </location>
</feature>
<organism evidence="7 8">
    <name type="scientific">Candidatus Nitrospira kreftii</name>
    <dbReference type="NCBI Taxonomy" id="2652173"/>
    <lineage>
        <taxon>Bacteria</taxon>
        <taxon>Pseudomonadati</taxon>
        <taxon>Nitrospirota</taxon>
        <taxon>Nitrospiria</taxon>
        <taxon>Nitrospirales</taxon>
        <taxon>Nitrospiraceae</taxon>
        <taxon>Nitrospira</taxon>
    </lineage>
</organism>
<keyword evidence="4 5" id="KW-0472">Membrane</keyword>
<comment type="subcellular location">
    <subcellularLocation>
        <location evidence="1">Membrane</location>
        <topology evidence="1">Multi-pass membrane protein</topology>
    </subcellularLocation>
</comment>
<dbReference type="InterPro" id="IPR011547">
    <property type="entry name" value="SLC26A/SulP_dom"/>
</dbReference>
<feature type="transmembrane region" description="Helical" evidence="5">
    <location>
        <begin position="302"/>
        <end position="323"/>
    </location>
</feature>
<evidence type="ECO:0000313" key="7">
    <source>
        <dbReference type="EMBL" id="QPD06180.1"/>
    </source>
</evidence>
<evidence type="ECO:0000256" key="5">
    <source>
        <dbReference type="SAM" id="Phobius"/>
    </source>
</evidence>
<keyword evidence="2 5" id="KW-0812">Transmembrane</keyword>
<name>A0A7S8J2C8_9BACT</name>
<dbReference type="AlphaFoldDB" id="A0A7S8J2C8"/>
<proteinExistence type="predicted"/>
<dbReference type="EMBL" id="CP047423">
    <property type="protein sequence ID" value="QPD06180.1"/>
    <property type="molecule type" value="Genomic_DNA"/>
</dbReference>
<dbReference type="Pfam" id="PF00916">
    <property type="entry name" value="Sulfate_transp"/>
    <property type="match status" value="1"/>
</dbReference>
<feature type="transmembrane region" description="Helical" evidence="5">
    <location>
        <begin position="368"/>
        <end position="391"/>
    </location>
</feature>
<gene>
    <name evidence="7" type="ORF">Nkreftii_003954</name>
</gene>
<feature type="transmembrane region" description="Helical" evidence="5">
    <location>
        <begin position="181"/>
        <end position="200"/>
    </location>
</feature>
<feature type="transmembrane region" description="Helical" evidence="5">
    <location>
        <begin position="343"/>
        <end position="361"/>
    </location>
</feature>
<feature type="transmembrane region" description="Helical" evidence="5">
    <location>
        <begin position="262"/>
        <end position="282"/>
    </location>
</feature>
<keyword evidence="3 5" id="KW-1133">Transmembrane helix</keyword>
<evidence type="ECO:0000256" key="4">
    <source>
        <dbReference type="ARBA" id="ARBA00023136"/>
    </source>
</evidence>
<evidence type="ECO:0000256" key="2">
    <source>
        <dbReference type="ARBA" id="ARBA00022692"/>
    </source>
</evidence>
<dbReference type="GO" id="GO:0016020">
    <property type="term" value="C:membrane"/>
    <property type="evidence" value="ECO:0007669"/>
    <property type="project" value="UniProtKB-SubCell"/>
</dbReference>
<reference evidence="7 8" key="1">
    <citation type="journal article" date="2020" name="ISME J.">
        <title>Enrichment and physiological characterization of a novel comammox Nitrospira indicates ammonium inhibition of complete nitrification.</title>
        <authorList>
            <person name="Sakoula D."/>
            <person name="Koch H."/>
            <person name="Frank J."/>
            <person name="Jetten M.S.M."/>
            <person name="van Kessel M.A.H.J."/>
            <person name="Lucker S."/>
        </authorList>
    </citation>
    <scope>NUCLEOTIDE SEQUENCE [LARGE SCALE GENOMIC DNA]</scope>
    <source>
        <strain evidence="7">Comreactor17</strain>
    </source>
</reference>
<feature type="transmembrane region" description="Helical" evidence="5">
    <location>
        <begin position="102"/>
        <end position="120"/>
    </location>
</feature>
<dbReference type="InterPro" id="IPR001902">
    <property type="entry name" value="SLC26A/SulP_fam"/>
</dbReference>
<feature type="domain" description="SLC26A/SulP transporter" evidence="6">
    <location>
        <begin position="24"/>
        <end position="402"/>
    </location>
</feature>
<evidence type="ECO:0000313" key="8">
    <source>
        <dbReference type="Proteomes" id="UP000593737"/>
    </source>
</evidence>
<dbReference type="PANTHER" id="PTHR11814">
    <property type="entry name" value="SULFATE TRANSPORTER"/>
    <property type="match status" value="1"/>
</dbReference>
<evidence type="ECO:0000256" key="3">
    <source>
        <dbReference type="ARBA" id="ARBA00022989"/>
    </source>
</evidence>
<feature type="transmembrane region" description="Helical" evidence="5">
    <location>
        <begin position="397"/>
        <end position="421"/>
    </location>
</feature>
<feature type="transmembrane region" description="Helical" evidence="5">
    <location>
        <begin position="52"/>
        <end position="72"/>
    </location>
</feature>
<dbReference type="KEGG" id="nkf:Nkreftii_003954"/>
<sequence length="584" mass="63751">METKVVLKEVRPQNGIPGLKHWRYDLLAGLQVTLLALPLALAIAIASGAPPVAGVISAIIAGIAFPFLGGAYITIGGPAVGLAPATLAGMFALGQGNLESGYPLLLVAVCLSGAVQVLLSRYDVGRLAMYFPSSVLQGMLMAIGILIIIQQIPGLLGQQNFSYMRDISQSIRRLPDQVLGLNQEVCVVGALALAILFVLNSSRIKEHSWVRTSSPLLVAIWGGIAGWVLEFPKEYLISVPDDIFNQGVRFPNFAAVWERPELWFTLFTTVIILTLINATESLATIRAIDKIDPFKRESNPNVILRTVGVSTMLSGLAGGLMIIPGGIKSTANMIAGGRTLWANAYYAVFTTLILWVGTALINRIPLTVLSALLIFIGWRLCAPAVFFRIWTIGKEQIFIALACVMVTLVTSNLLVGVLMGVMTKVLLLCRDVAMALTLDPRFRAATHESFSACLIEALKELFRDPVIRIGDRRIASETSSLICESGGHISHPYKIYLSSISCMNVLKLDARLRELLAHVPPQHNFMLILRGHVVDHTAMEYLHHFRQYCFRAGYSCVIVGNEYFVPHSSHALAYRVNQAHETVV</sequence>
<dbReference type="GO" id="GO:0055085">
    <property type="term" value="P:transmembrane transport"/>
    <property type="evidence" value="ECO:0007669"/>
    <property type="project" value="InterPro"/>
</dbReference>
<accession>A0A7S8J2C8</accession>